<evidence type="ECO:0000313" key="1">
    <source>
        <dbReference type="EMBL" id="KAG7354099.1"/>
    </source>
</evidence>
<dbReference type="AlphaFoldDB" id="A0A9K3L2K3"/>
<proteinExistence type="predicted"/>
<sequence>MFILVINFICNSHCTSPDSEQRYQGNTSRDTAAITTSQCSQTTALIRSISYSAPLVEFELCLQDCSKATIIYEFQNCLRLFGLDNTRWCFPSQDLLLGGPPNKRLEIIDSDRRRGKCNQRTIQPWECSHDKLEDQEWQGAQESILSAVEAKLQKPKKKHIYCFCSTRRLVVCSYIP</sequence>
<protein>
    <submittedName>
        <fullName evidence="1">Uncharacterized protein</fullName>
    </submittedName>
</protein>
<keyword evidence="2" id="KW-1185">Reference proteome</keyword>
<reference evidence="1" key="1">
    <citation type="journal article" date="2021" name="Sci. Rep.">
        <title>Diploid genomic architecture of Nitzschia inconspicua, an elite biomass production diatom.</title>
        <authorList>
            <person name="Oliver A."/>
            <person name="Podell S."/>
            <person name="Pinowska A."/>
            <person name="Traller J.C."/>
            <person name="Smith S.R."/>
            <person name="McClure R."/>
            <person name="Beliaev A."/>
            <person name="Bohutskyi P."/>
            <person name="Hill E.A."/>
            <person name="Rabines A."/>
            <person name="Zheng H."/>
            <person name="Allen L.Z."/>
            <person name="Kuo A."/>
            <person name="Grigoriev I.V."/>
            <person name="Allen A.E."/>
            <person name="Hazlebeck D."/>
            <person name="Allen E.E."/>
        </authorList>
    </citation>
    <scope>NUCLEOTIDE SEQUENCE</scope>
    <source>
        <strain evidence="1">Hildebrandi</strain>
    </source>
</reference>
<accession>A0A9K3L2K3</accession>
<dbReference type="EMBL" id="JAGRRH010000016">
    <property type="protein sequence ID" value="KAG7354099.1"/>
    <property type="molecule type" value="Genomic_DNA"/>
</dbReference>
<evidence type="ECO:0000313" key="2">
    <source>
        <dbReference type="Proteomes" id="UP000693970"/>
    </source>
</evidence>
<name>A0A9K3L2K3_9STRA</name>
<gene>
    <name evidence="1" type="ORF">IV203_003455</name>
</gene>
<reference evidence="1" key="2">
    <citation type="submission" date="2021-04" db="EMBL/GenBank/DDBJ databases">
        <authorList>
            <person name="Podell S."/>
        </authorList>
    </citation>
    <scope>NUCLEOTIDE SEQUENCE</scope>
    <source>
        <strain evidence="1">Hildebrandi</strain>
    </source>
</reference>
<dbReference type="Proteomes" id="UP000693970">
    <property type="component" value="Unassembled WGS sequence"/>
</dbReference>
<organism evidence="1 2">
    <name type="scientific">Nitzschia inconspicua</name>
    <dbReference type="NCBI Taxonomy" id="303405"/>
    <lineage>
        <taxon>Eukaryota</taxon>
        <taxon>Sar</taxon>
        <taxon>Stramenopiles</taxon>
        <taxon>Ochrophyta</taxon>
        <taxon>Bacillariophyta</taxon>
        <taxon>Bacillariophyceae</taxon>
        <taxon>Bacillariophycidae</taxon>
        <taxon>Bacillariales</taxon>
        <taxon>Bacillariaceae</taxon>
        <taxon>Nitzschia</taxon>
    </lineage>
</organism>
<comment type="caution">
    <text evidence="1">The sequence shown here is derived from an EMBL/GenBank/DDBJ whole genome shotgun (WGS) entry which is preliminary data.</text>
</comment>